<proteinExistence type="predicted"/>
<geneLocation type="plasmid" evidence="1">
    <name>pM7012</name>
</geneLocation>
<reference evidence="1" key="1">
    <citation type="journal article" date="2014" name="Microbiology">
        <title>A 2,4-dichlorophenoxyacetic acid degradation plasmid pM7012 discloses distribution of an unclassified megaplasmid group across bacterial species.</title>
        <authorList>
            <person name="Sakai Y."/>
            <person name="Ogawa N."/>
            <person name="Shimomura Y."/>
            <person name="Fujii T."/>
        </authorList>
    </citation>
    <scope>NUCLEOTIDE SEQUENCE</scope>
    <source>
        <strain evidence="1">M701</strain>
    </source>
</reference>
<name>V5YPJ2_9BURK</name>
<dbReference type="AlphaFoldDB" id="V5YPJ2"/>
<organism evidence="1">
    <name type="scientific">Burkholderia sp. M701</name>
    <dbReference type="NCBI Taxonomy" id="326454"/>
    <lineage>
        <taxon>Bacteria</taxon>
        <taxon>Pseudomonadati</taxon>
        <taxon>Pseudomonadota</taxon>
        <taxon>Betaproteobacteria</taxon>
        <taxon>Burkholderiales</taxon>
        <taxon>Burkholderiaceae</taxon>
        <taxon>Burkholderia</taxon>
    </lineage>
</organism>
<sequence length="85" mass="9696">MRQYVRVLSLQESEMPDYVDRGRFILRPTLPTDPQELQALRERNNPHNQAVGHFTGRCMHCGSDDLWDDNLAYGCNSCGALLSTN</sequence>
<accession>V5YPJ2</accession>
<reference evidence="1" key="2">
    <citation type="submission" date="2024-06" db="EMBL/GenBank/DDBJ databases">
        <authorList>
            <person name="Sakai Y."/>
            <person name="Fujii T."/>
        </authorList>
    </citation>
    <scope>NUCLEOTIDE SEQUENCE</scope>
    <source>
        <strain evidence="1">M701</strain>
        <plasmid evidence="1">pM7012</plasmid>
    </source>
</reference>
<keyword evidence="1" id="KW-0614">Plasmid</keyword>
<dbReference type="EMBL" id="AB853026">
    <property type="protein sequence ID" value="BAO19194.1"/>
    <property type="molecule type" value="Genomic_DNA"/>
</dbReference>
<protein>
    <submittedName>
        <fullName evidence="1">Uncharacterized protein</fullName>
    </submittedName>
</protein>
<evidence type="ECO:0000313" key="1">
    <source>
        <dbReference type="EMBL" id="BAO19194.1"/>
    </source>
</evidence>